<dbReference type="AlphaFoldDB" id="A0A3M8CEU5"/>
<organism evidence="5 6">
    <name type="scientific">Brevibacillus invocatus</name>
    <dbReference type="NCBI Taxonomy" id="173959"/>
    <lineage>
        <taxon>Bacteria</taxon>
        <taxon>Bacillati</taxon>
        <taxon>Bacillota</taxon>
        <taxon>Bacilli</taxon>
        <taxon>Bacillales</taxon>
        <taxon>Paenibacillaceae</taxon>
        <taxon>Brevibacillus</taxon>
    </lineage>
</organism>
<evidence type="ECO:0000256" key="2">
    <source>
        <dbReference type="ARBA" id="ARBA00029447"/>
    </source>
</evidence>
<dbReference type="GO" id="GO:0006935">
    <property type="term" value="P:chemotaxis"/>
    <property type="evidence" value="ECO:0007669"/>
    <property type="project" value="InterPro"/>
</dbReference>
<keyword evidence="1 3" id="KW-0807">Transducer</keyword>
<dbReference type="EMBL" id="RHHR01000015">
    <property type="protein sequence ID" value="RNB74242.1"/>
    <property type="molecule type" value="Genomic_DNA"/>
</dbReference>
<proteinExistence type="inferred from homology"/>
<evidence type="ECO:0000259" key="4">
    <source>
        <dbReference type="PROSITE" id="PS50111"/>
    </source>
</evidence>
<evidence type="ECO:0000313" key="6">
    <source>
        <dbReference type="Proteomes" id="UP000282028"/>
    </source>
</evidence>
<gene>
    <name evidence="5" type="ORF">EDM52_11410</name>
</gene>
<comment type="caution">
    <text evidence="5">The sequence shown here is derived from an EMBL/GenBank/DDBJ whole genome shotgun (WGS) entry which is preliminary data.</text>
</comment>
<dbReference type="InterPro" id="IPR004090">
    <property type="entry name" value="Chemotax_Me-accpt_rcpt"/>
</dbReference>
<evidence type="ECO:0000256" key="3">
    <source>
        <dbReference type="PROSITE-ProRule" id="PRU00284"/>
    </source>
</evidence>
<dbReference type="PRINTS" id="PR00260">
    <property type="entry name" value="CHEMTRNSDUCR"/>
</dbReference>
<dbReference type="InterPro" id="IPR004089">
    <property type="entry name" value="MCPsignal_dom"/>
</dbReference>
<dbReference type="GO" id="GO:0016020">
    <property type="term" value="C:membrane"/>
    <property type="evidence" value="ECO:0007669"/>
    <property type="project" value="InterPro"/>
</dbReference>
<comment type="similarity">
    <text evidence="2">Belongs to the methyl-accepting chemotaxis (MCP) protein family.</text>
</comment>
<name>A0A3M8CEU5_9BACL</name>
<keyword evidence="6" id="KW-1185">Reference proteome</keyword>
<dbReference type="Gene3D" id="1.10.287.950">
    <property type="entry name" value="Methyl-accepting chemotaxis protein"/>
    <property type="match status" value="1"/>
</dbReference>
<dbReference type="PANTHER" id="PTHR32089">
    <property type="entry name" value="METHYL-ACCEPTING CHEMOTAXIS PROTEIN MCPB"/>
    <property type="match status" value="1"/>
</dbReference>
<dbReference type="SUPFAM" id="SSF58104">
    <property type="entry name" value="Methyl-accepting chemotaxis protein (MCP) signaling domain"/>
    <property type="match status" value="1"/>
</dbReference>
<dbReference type="OrthoDB" id="9807021at2"/>
<evidence type="ECO:0000313" key="5">
    <source>
        <dbReference type="EMBL" id="RNB74242.1"/>
    </source>
</evidence>
<dbReference type="Proteomes" id="UP000282028">
    <property type="component" value="Unassembled WGS sequence"/>
</dbReference>
<dbReference type="PROSITE" id="PS50111">
    <property type="entry name" value="CHEMOTAXIS_TRANSDUC_2"/>
    <property type="match status" value="1"/>
</dbReference>
<reference evidence="5 6" key="1">
    <citation type="submission" date="2018-10" db="EMBL/GenBank/DDBJ databases">
        <title>Phylogenomics of Brevibacillus.</title>
        <authorList>
            <person name="Dunlap C."/>
        </authorList>
    </citation>
    <scope>NUCLEOTIDE SEQUENCE [LARGE SCALE GENOMIC DNA]</scope>
    <source>
        <strain evidence="5 6">JCM 12215</strain>
    </source>
</reference>
<accession>A0A3M8CEU5</accession>
<dbReference type="PANTHER" id="PTHR32089:SF112">
    <property type="entry name" value="LYSOZYME-LIKE PROTEIN-RELATED"/>
    <property type="match status" value="1"/>
</dbReference>
<dbReference type="GO" id="GO:0007165">
    <property type="term" value="P:signal transduction"/>
    <property type="evidence" value="ECO:0007669"/>
    <property type="project" value="UniProtKB-KW"/>
</dbReference>
<sequence>MSLLDQVVRVSPLMHRMVMCFEEDFTLGVTNREKFLSYIAGNSLRFGLSVNDPIREGSLARSILREEKPISKVMDSSVYGVAYIAGALPIVEDGAVTGSLVFGVSLDRQNKLAQIAEHLSEIVEEVFAQSRVMQDGAEVLSAHSEELYQVMANMQEQLNNTFSVLKSISQIAKQSEVLGLNASIEAARAGEHGKGFTIVAGEMRRLAIRSSDLAKDISEKLSSLQKEMSSISDMVLDSKTLSQQQTKGIMDLTASINEVTEEALLLQNISQIQSN</sequence>
<dbReference type="Pfam" id="PF00015">
    <property type="entry name" value="MCPsignal"/>
    <property type="match status" value="1"/>
</dbReference>
<feature type="domain" description="Methyl-accepting transducer" evidence="4">
    <location>
        <begin position="112"/>
        <end position="275"/>
    </location>
</feature>
<dbReference type="GO" id="GO:0004888">
    <property type="term" value="F:transmembrane signaling receptor activity"/>
    <property type="evidence" value="ECO:0007669"/>
    <property type="project" value="InterPro"/>
</dbReference>
<dbReference type="SMART" id="SM00283">
    <property type="entry name" value="MA"/>
    <property type="match status" value="1"/>
</dbReference>
<evidence type="ECO:0000256" key="1">
    <source>
        <dbReference type="ARBA" id="ARBA00023224"/>
    </source>
</evidence>
<protein>
    <recommendedName>
        <fullName evidence="4">Methyl-accepting transducer domain-containing protein</fullName>
    </recommendedName>
</protein>